<evidence type="ECO:0000256" key="5">
    <source>
        <dbReference type="ARBA" id="ARBA00022989"/>
    </source>
</evidence>
<keyword evidence="2" id="KW-0813">Transport</keyword>
<comment type="similarity">
    <text evidence="7">Belongs to the drug/metabolite transporter (DMT) superfamily. Small multidrug resistance (SMR) (TC 2.A.7.1) family. Gdx/SugE subfamily.</text>
</comment>
<dbReference type="HOGENOM" id="CLU_133067_1_2_5"/>
<dbReference type="STRING" id="224911.AAV28_17235"/>
<dbReference type="InterPro" id="IPR045324">
    <property type="entry name" value="Small_multidrug_res"/>
</dbReference>
<dbReference type="SUPFAM" id="SSF103481">
    <property type="entry name" value="Multidrug resistance efflux transporter EmrE"/>
    <property type="match status" value="1"/>
</dbReference>
<keyword evidence="3" id="KW-1003">Cell membrane</keyword>
<dbReference type="NCBIfam" id="NF008512">
    <property type="entry name" value="PRK11431.1"/>
    <property type="match status" value="1"/>
</dbReference>
<dbReference type="PhylomeDB" id="Q89MZ8"/>
<comment type="subcellular location">
    <subcellularLocation>
        <location evidence="1 9">Cell membrane</location>
        <topology evidence="1 9">Multi-pass membrane protein</topology>
    </subcellularLocation>
</comment>
<evidence type="ECO:0000256" key="2">
    <source>
        <dbReference type="ARBA" id="ARBA00022448"/>
    </source>
</evidence>
<feature type="transmembrane region" description="Helical" evidence="10">
    <location>
        <begin position="129"/>
        <end position="148"/>
    </location>
</feature>
<dbReference type="Proteomes" id="UP000002526">
    <property type="component" value="Chromosome"/>
</dbReference>
<dbReference type="FunFam" id="1.10.3730.20:FF:000001">
    <property type="entry name" value="Quaternary ammonium compound resistance transporter SugE"/>
    <property type="match status" value="1"/>
</dbReference>
<proteinExistence type="inferred from homology"/>
<evidence type="ECO:0000256" key="1">
    <source>
        <dbReference type="ARBA" id="ARBA00004651"/>
    </source>
</evidence>
<dbReference type="GO" id="GO:1990961">
    <property type="term" value="P:xenobiotic detoxification by transmembrane export across the plasma membrane"/>
    <property type="evidence" value="ECO:0007669"/>
    <property type="project" value="UniProtKB-ARBA"/>
</dbReference>
<dbReference type="InterPro" id="IPR000390">
    <property type="entry name" value="Small_drug/metabolite_transptr"/>
</dbReference>
<feature type="transmembrane region" description="Helical" evidence="10">
    <location>
        <begin position="44"/>
        <end position="63"/>
    </location>
</feature>
<dbReference type="EMBL" id="BA000040">
    <property type="protein sequence ID" value="BAC49309.1"/>
    <property type="molecule type" value="Genomic_DNA"/>
</dbReference>
<evidence type="ECO:0000256" key="8">
    <source>
        <dbReference type="ARBA" id="ARBA00039168"/>
    </source>
</evidence>
<dbReference type="eggNOG" id="COG2076">
    <property type="taxonomic scope" value="Bacteria"/>
</dbReference>
<dbReference type="GO" id="GO:0055085">
    <property type="term" value="P:transmembrane transport"/>
    <property type="evidence" value="ECO:0000318"/>
    <property type="project" value="GO_Central"/>
</dbReference>
<dbReference type="Gene3D" id="1.10.3730.20">
    <property type="match status" value="1"/>
</dbReference>
<dbReference type="Pfam" id="PF00893">
    <property type="entry name" value="Multi_Drug_Res"/>
    <property type="match status" value="1"/>
</dbReference>
<dbReference type="AlphaFoldDB" id="Q89MZ8"/>
<keyword evidence="12" id="KW-1185">Reference proteome</keyword>
<dbReference type="KEGG" id="bja:bll4044"/>
<dbReference type="OrthoDB" id="9808638at2"/>
<reference evidence="12" key="1">
    <citation type="journal article" date="2002" name="DNA Res.">
        <title>Complete genomic sequence of nitrogen-fixing symbiotic bacterium Bradyrhizobium japonicum USDA110.</title>
        <authorList>
            <person name="Kaneko T."/>
            <person name="Nakamura Y."/>
            <person name="Sato S."/>
            <person name="Minamisawa K."/>
            <person name="Uchiumi T."/>
            <person name="Sasamoto S."/>
            <person name="Watanabe A."/>
            <person name="Idesawa K."/>
            <person name="Iriguchi M."/>
            <person name="Kawashima K."/>
            <person name="Kohara M."/>
            <person name="Matsumoto M."/>
            <person name="Shimpo S."/>
            <person name="Tsuruoka H."/>
            <person name="Wada T."/>
            <person name="Yamada M."/>
            <person name="Tabata S."/>
        </authorList>
    </citation>
    <scope>NUCLEOTIDE SEQUENCE [LARGE SCALE GENOMIC DNA]</scope>
    <source>
        <strain evidence="12">JCM 10833 / BCRC 13528 / IAM 13628 / NBRC 14792 / USDA 110</strain>
    </source>
</reference>
<evidence type="ECO:0000256" key="4">
    <source>
        <dbReference type="ARBA" id="ARBA00022692"/>
    </source>
</evidence>
<evidence type="ECO:0000313" key="12">
    <source>
        <dbReference type="Proteomes" id="UP000002526"/>
    </source>
</evidence>
<dbReference type="GO" id="GO:0005886">
    <property type="term" value="C:plasma membrane"/>
    <property type="evidence" value="ECO:0000318"/>
    <property type="project" value="GO_Central"/>
</dbReference>
<evidence type="ECO:0000256" key="7">
    <source>
        <dbReference type="ARBA" id="ARBA00038151"/>
    </source>
</evidence>
<keyword evidence="6 10" id="KW-0472">Membrane</keyword>
<feature type="transmembrane region" description="Helical" evidence="10">
    <location>
        <begin position="75"/>
        <end position="95"/>
    </location>
</feature>
<name>Q89MZ8_BRADU</name>
<dbReference type="PANTHER" id="PTHR30561">
    <property type="entry name" value="SMR FAMILY PROTON-DEPENDENT DRUG EFFLUX TRANSPORTER SUGE"/>
    <property type="match status" value="1"/>
</dbReference>
<evidence type="ECO:0000256" key="10">
    <source>
        <dbReference type="SAM" id="Phobius"/>
    </source>
</evidence>
<dbReference type="PATRIC" id="fig|224911.5.peg.4053"/>
<accession>Q89MZ8</accession>
<evidence type="ECO:0000256" key="3">
    <source>
        <dbReference type="ARBA" id="ARBA00022475"/>
    </source>
</evidence>
<organism evidence="11 12">
    <name type="scientific">Bradyrhizobium diazoefficiens (strain JCM 10833 / BCRC 13528 / IAM 13628 / NBRC 14792 / USDA 110)</name>
    <dbReference type="NCBI Taxonomy" id="224911"/>
    <lineage>
        <taxon>Bacteria</taxon>
        <taxon>Pseudomonadati</taxon>
        <taxon>Pseudomonadota</taxon>
        <taxon>Alphaproteobacteria</taxon>
        <taxon>Hyphomicrobiales</taxon>
        <taxon>Nitrobacteraceae</taxon>
        <taxon>Bradyrhizobium</taxon>
    </lineage>
</organism>
<protein>
    <recommendedName>
        <fullName evidence="8">Guanidinium exporter</fullName>
    </recommendedName>
</protein>
<dbReference type="InterPro" id="IPR037185">
    <property type="entry name" value="EmrE-like"/>
</dbReference>
<keyword evidence="4 9" id="KW-0812">Transmembrane</keyword>
<dbReference type="FunCoup" id="Q89MZ8">
    <property type="interactions" value="171"/>
</dbReference>
<dbReference type="EnsemblBacteria" id="BAC49309">
    <property type="protein sequence ID" value="BAC49309"/>
    <property type="gene ID" value="BAC49309"/>
</dbReference>
<evidence type="ECO:0000256" key="9">
    <source>
        <dbReference type="RuleBase" id="RU003942"/>
    </source>
</evidence>
<dbReference type="GO" id="GO:0022857">
    <property type="term" value="F:transmembrane transporter activity"/>
    <property type="evidence" value="ECO:0000318"/>
    <property type="project" value="GO_Central"/>
</dbReference>
<dbReference type="PANTHER" id="PTHR30561:SF0">
    <property type="entry name" value="GUANIDINIUM EXPORTER"/>
    <property type="match status" value="1"/>
</dbReference>
<evidence type="ECO:0000313" key="11">
    <source>
        <dbReference type="EMBL" id="BAC49309.1"/>
    </source>
</evidence>
<feature type="transmembrane region" description="Helical" evidence="10">
    <location>
        <begin position="102"/>
        <end position="123"/>
    </location>
</feature>
<dbReference type="InParanoid" id="Q89MZ8"/>
<keyword evidence="5 10" id="KW-1133">Transmembrane helix</keyword>
<sequence>MGRIKPDVVIAEPFGQPHIAVWEGRPSYPPAYQPRGRPCLEWRVVMAWSILFVAGLLEITWAIGLKYTEGFTRLVPSVITLAAMAGSVILLGLALKSLPVGTAYAVWTGIGAVGTATLGIILFGEPATALRLASIGLIVAGIIGLKLVT</sequence>
<gene>
    <name evidence="11" type="ordered locus">bll4044</name>
</gene>
<evidence type="ECO:0000256" key="6">
    <source>
        <dbReference type="ARBA" id="ARBA00023136"/>
    </source>
</evidence>